<dbReference type="RefSeq" id="WP_063974502.1">
    <property type="nucleotide sequence ID" value="NZ_LQWZ01000007.1"/>
</dbReference>
<organism evidence="1 2">
    <name type="scientific">Domibacillus aminovorans</name>
    <dbReference type="NCBI Taxonomy" id="29332"/>
    <lineage>
        <taxon>Bacteria</taxon>
        <taxon>Bacillati</taxon>
        <taxon>Bacillota</taxon>
        <taxon>Bacilli</taxon>
        <taxon>Bacillales</taxon>
        <taxon>Bacillaceae</taxon>
        <taxon>Domibacillus</taxon>
    </lineage>
</organism>
<accession>A0A177L039</accession>
<name>A0A177L039_9BACI</name>
<dbReference type="EMBL" id="LQWZ01000007">
    <property type="protein sequence ID" value="OAH58665.1"/>
    <property type="molecule type" value="Genomic_DNA"/>
</dbReference>
<evidence type="ECO:0000313" key="1">
    <source>
        <dbReference type="EMBL" id="OAH58665.1"/>
    </source>
</evidence>
<protein>
    <submittedName>
        <fullName evidence="1">Uncharacterized protein</fullName>
    </submittedName>
</protein>
<comment type="caution">
    <text evidence="1">The sequence shown here is derived from an EMBL/GenBank/DDBJ whole genome shotgun (WGS) entry which is preliminary data.</text>
</comment>
<dbReference type="Proteomes" id="UP000077271">
    <property type="component" value="Unassembled WGS sequence"/>
</dbReference>
<evidence type="ECO:0000313" key="2">
    <source>
        <dbReference type="Proteomes" id="UP000077271"/>
    </source>
</evidence>
<proteinExistence type="predicted"/>
<sequence length="82" mass="9569">MRRVPFYELASSKGSIRLFNRKVYMIRGFFAVENETGKLKRLSDIYYQIRTVKNQQGLVIAKRKSQGKELLTTATYFSSRLA</sequence>
<reference evidence="1 2" key="1">
    <citation type="submission" date="2016-01" db="EMBL/GenBank/DDBJ databases">
        <title>Investigation of taxonomic status of Bacillus aminovorans.</title>
        <authorList>
            <person name="Verma A."/>
            <person name="Pal Y."/>
            <person name="Krishnamurthi S."/>
        </authorList>
    </citation>
    <scope>NUCLEOTIDE SEQUENCE [LARGE SCALE GENOMIC DNA]</scope>
    <source>
        <strain evidence="1 2">DSM 4337</strain>
    </source>
</reference>
<gene>
    <name evidence="1" type="ORF">AWH48_16845</name>
</gene>
<dbReference type="AlphaFoldDB" id="A0A177L039"/>